<sequence length="89" mass="10521">MGKNYEVIKDETVGKDVRYVSFMGQLQRYDLAILDDHEDVNKKLIINMRKNRCLSIDKQDLHNKGVIEHTFNEANMEADEIRHFLQDIL</sequence>
<gene>
    <name evidence="1" type="ORF">SAMN05421807_11370</name>
</gene>
<organism evidence="1 2">
    <name type="scientific">Virgibacillus chiguensis</name>
    <dbReference type="NCBI Taxonomy" id="411959"/>
    <lineage>
        <taxon>Bacteria</taxon>
        <taxon>Bacillati</taxon>
        <taxon>Bacillota</taxon>
        <taxon>Bacilli</taxon>
        <taxon>Bacillales</taxon>
        <taxon>Bacillaceae</taxon>
        <taxon>Virgibacillus</taxon>
    </lineage>
</organism>
<proteinExistence type="predicted"/>
<dbReference type="InterPro" id="IPR021415">
    <property type="entry name" value="SAV0927-like"/>
</dbReference>
<protein>
    <recommendedName>
        <fullName evidence="3">DUF3055 domain-containing protein</fullName>
    </recommendedName>
</protein>
<reference evidence="2" key="1">
    <citation type="submission" date="2016-11" db="EMBL/GenBank/DDBJ databases">
        <authorList>
            <person name="Varghese N."/>
            <person name="Submissions S."/>
        </authorList>
    </citation>
    <scope>NUCLEOTIDE SEQUENCE [LARGE SCALE GENOMIC DNA]</scope>
    <source>
        <strain evidence="2">CGMCC 1.6496</strain>
    </source>
</reference>
<evidence type="ECO:0008006" key="3">
    <source>
        <dbReference type="Google" id="ProtNLM"/>
    </source>
</evidence>
<accession>A0A1M5VRW2</accession>
<dbReference type="Pfam" id="PF11256">
    <property type="entry name" value="SAV0927-like"/>
    <property type="match status" value="1"/>
</dbReference>
<dbReference type="RefSeq" id="WP_073010955.1">
    <property type="nucleotide sequence ID" value="NZ_FQXD01000013.1"/>
</dbReference>
<dbReference type="AlphaFoldDB" id="A0A1M5VRW2"/>
<evidence type="ECO:0000313" key="2">
    <source>
        <dbReference type="Proteomes" id="UP000184079"/>
    </source>
</evidence>
<dbReference type="Proteomes" id="UP000184079">
    <property type="component" value="Unassembled WGS sequence"/>
</dbReference>
<dbReference type="EMBL" id="FQXD01000013">
    <property type="protein sequence ID" value="SHH77663.1"/>
    <property type="molecule type" value="Genomic_DNA"/>
</dbReference>
<dbReference type="OrthoDB" id="2381902at2"/>
<evidence type="ECO:0000313" key="1">
    <source>
        <dbReference type="EMBL" id="SHH77663.1"/>
    </source>
</evidence>
<name>A0A1M5VRW2_9BACI</name>
<keyword evidence="2" id="KW-1185">Reference proteome</keyword>